<sequence>MTILDRRDGPPGRHSVPGMSNSPASQAGLPRTRALNWPLIIGLAAIALIRPLFGLVGLMDLFGRPATPILLFAGISIAWILLVGLTGVARPVLTLVLAGLIYALVSMVVAGDPFSGAVAAPVALLGILLTDIVWGAVCGVLAAALQRVRRAG</sequence>
<feature type="transmembrane region" description="Helical" evidence="2">
    <location>
        <begin position="34"/>
        <end position="53"/>
    </location>
</feature>
<evidence type="ECO:0000256" key="2">
    <source>
        <dbReference type="SAM" id="Phobius"/>
    </source>
</evidence>
<feature type="transmembrane region" description="Helical" evidence="2">
    <location>
        <begin position="92"/>
        <end position="110"/>
    </location>
</feature>
<keyword evidence="4" id="KW-1185">Reference proteome</keyword>
<organism evidence="3 4">
    <name type="scientific">Actinoalloteichus fjordicus</name>
    <dbReference type="NCBI Taxonomy" id="1612552"/>
    <lineage>
        <taxon>Bacteria</taxon>
        <taxon>Bacillati</taxon>
        <taxon>Actinomycetota</taxon>
        <taxon>Actinomycetes</taxon>
        <taxon>Pseudonocardiales</taxon>
        <taxon>Pseudonocardiaceae</taxon>
        <taxon>Actinoalloteichus</taxon>
    </lineage>
</organism>
<evidence type="ECO:0000256" key="1">
    <source>
        <dbReference type="SAM" id="MobiDB-lite"/>
    </source>
</evidence>
<evidence type="ECO:0000313" key="3">
    <source>
        <dbReference type="EMBL" id="APU16498.1"/>
    </source>
</evidence>
<name>A0AAC9LER2_9PSEU</name>
<dbReference type="EMBL" id="CP016076">
    <property type="protein sequence ID" value="APU16498.1"/>
    <property type="molecule type" value="Genomic_DNA"/>
</dbReference>
<feature type="transmembrane region" description="Helical" evidence="2">
    <location>
        <begin position="122"/>
        <end position="145"/>
    </location>
</feature>
<reference evidence="4" key="1">
    <citation type="submission" date="2016-06" db="EMBL/GenBank/DDBJ databases">
        <title>Complete genome sequence of Actinoalloteichus fjordicus DSM 46855 (=ADI127-17), type strain of the new species Actinoalloteichus fjordicus.</title>
        <authorList>
            <person name="Ruckert C."/>
            <person name="Nouioui I."/>
            <person name="Willmese J."/>
            <person name="van Wezel G."/>
            <person name="Klenk H.-P."/>
            <person name="Kalinowski J."/>
            <person name="Zotchev S.B."/>
        </authorList>
    </citation>
    <scope>NUCLEOTIDE SEQUENCE [LARGE SCALE GENOMIC DNA]</scope>
    <source>
        <strain evidence="4">ADI127-7</strain>
    </source>
</reference>
<gene>
    <name evidence="3" type="ORF">UA74_22400</name>
</gene>
<proteinExistence type="predicted"/>
<protein>
    <submittedName>
        <fullName evidence="3">Uncharacterized protein</fullName>
    </submittedName>
</protein>
<feature type="compositionally biased region" description="Basic and acidic residues" evidence="1">
    <location>
        <begin position="1"/>
        <end position="11"/>
    </location>
</feature>
<dbReference type="Proteomes" id="UP000185511">
    <property type="component" value="Chromosome"/>
</dbReference>
<keyword evidence="2" id="KW-0472">Membrane</keyword>
<dbReference type="AlphaFoldDB" id="A0AAC9LER2"/>
<keyword evidence="2" id="KW-1133">Transmembrane helix</keyword>
<dbReference type="KEGG" id="acad:UA74_22400"/>
<evidence type="ECO:0000313" key="4">
    <source>
        <dbReference type="Proteomes" id="UP000185511"/>
    </source>
</evidence>
<feature type="transmembrane region" description="Helical" evidence="2">
    <location>
        <begin position="65"/>
        <end position="85"/>
    </location>
</feature>
<keyword evidence="2" id="KW-0812">Transmembrane</keyword>
<accession>A0AAC9LER2</accession>
<feature type="region of interest" description="Disordered" evidence="1">
    <location>
        <begin position="1"/>
        <end position="27"/>
    </location>
</feature>